<keyword evidence="1" id="KW-0472">Membrane</keyword>
<evidence type="ECO:0000256" key="1">
    <source>
        <dbReference type="SAM" id="Phobius"/>
    </source>
</evidence>
<feature type="transmembrane region" description="Helical" evidence="1">
    <location>
        <begin position="25"/>
        <end position="48"/>
    </location>
</feature>
<keyword evidence="3" id="KW-1185">Reference proteome</keyword>
<protein>
    <submittedName>
        <fullName evidence="2">Uncharacterized protein</fullName>
    </submittedName>
</protein>
<accession>A0ABS6KGT0</accession>
<gene>
    <name evidence="2" type="ORF">FR943_02535</name>
</gene>
<organism evidence="2 3">
    <name type="scientific">[Mycobacterium] fortunisiensis</name>
    <dbReference type="NCBI Taxonomy" id="2600579"/>
    <lineage>
        <taxon>Bacteria</taxon>
        <taxon>Bacillati</taxon>
        <taxon>Actinomycetota</taxon>
        <taxon>Actinomycetes</taxon>
        <taxon>Mycobacteriales</taxon>
        <taxon>Mycobacteriaceae</taxon>
        <taxon>Mycolicibacterium</taxon>
    </lineage>
</organism>
<comment type="caution">
    <text evidence="2">The sequence shown here is derived from an EMBL/GenBank/DDBJ whole genome shotgun (WGS) entry which is preliminary data.</text>
</comment>
<keyword evidence="1" id="KW-1133">Transmembrane helix</keyword>
<evidence type="ECO:0000313" key="2">
    <source>
        <dbReference type="EMBL" id="MBU9762731.1"/>
    </source>
</evidence>
<dbReference type="Proteomes" id="UP000812982">
    <property type="component" value="Unassembled WGS sequence"/>
</dbReference>
<sequence length="134" mass="15147">MQSGTLPGLLLAVRGDTTAEQAIVGIMMVFFLVAVCGLAWLVSAPLYARSWSRYERRLLEQSQEFRGRWPGEHLRQAPAVELQAEIERCWQLVLALEHRMTRRESPDVHHEIAAVRVWIRSVADALNAATAEGR</sequence>
<reference evidence="2 3" key="1">
    <citation type="journal article" date="2021" name="Sci. Rep.">
        <title>Phenotypic and genomic hallmarks of a novel, potentially pathogenic rapidly growing Mycobacterium species related to the Mycobacterium fortuitum complex.</title>
        <authorList>
            <person name="Gharbi R."/>
            <person name="Khanna V."/>
            <person name="Frigui W."/>
            <person name="Mhenni B."/>
            <person name="Brosch R."/>
            <person name="Mardassi H."/>
        </authorList>
    </citation>
    <scope>NUCLEOTIDE SEQUENCE [LARGE SCALE GENOMIC DNA]</scope>
    <source>
        <strain evidence="2 3">TNTM28</strain>
    </source>
</reference>
<name>A0ABS6KGT0_9MYCO</name>
<evidence type="ECO:0000313" key="3">
    <source>
        <dbReference type="Proteomes" id="UP000812982"/>
    </source>
</evidence>
<dbReference type="EMBL" id="VOMB01000002">
    <property type="protein sequence ID" value="MBU9762731.1"/>
    <property type="molecule type" value="Genomic_DNA"/>
</dbReference>
<keyword evidence="1" id="KW-0812">Transmembrane</keyword>
<dbReference type="RefSeq" id="WP_217154691.1">
    <property type="nucleotide sequence ID" value="NZ_VOMB01000002.1"/>
</dbReference>
<proteinExistence type="predicted"/>